<dbReference type="Proteomes" id="UP000321393">
    <property type="component" value="Unassembled WGS sequence"/>
</dbReference>
<evidence type="ECO:0000313" key="9">
    <source>
        <dbReference type="Proteomes" id="UP000321393"/>
    </source>
</evidence>
<dbReference type="GO" id="GO:0033612">
    <property type="term" value="F:receptor serine/threonine kinase binding"/>
    <property type="evidence" value="ECO:0007669"/>
    <property type="project" value="InterPro"/>
</dbReference>
<keyword evidence="5" id="KW-0221">Differentiation</keyword>
<dbReference type="PANTHER" id="PTHR36349:SF2">
    <property type="entry name" value="PROTEIN CLAVATA 3"/>
    <property type="match status" value="1"/>
</dbReference>
<evidence type="ECO:0000256" key="2">
    <source>
        <dbReference type="ARBA" id="ARBA00005416"/>
    </source>
</evidence>
<comment type="caution">
    <text evidence="7">The sequence shown here is derived from an EMBL/GenBank/DDBJ whole genome shotgun (WGS) entry which is preliminary data.</text>
</comment>
<dbReference type="EMBL" id="SSTD01010133">
    <property type="protein sequence ID" value="TYK12387.1"/>
    <property type="molecule type" value="Genomic_DNA"/>
</dbReference>
<evidence type="ECO:0000256" key="6">
    <source>
        <dbReference type="SAM" id="MobiDB-lite"/>
    </source>
</evidence>
<evidence type="ECO:0000313" key="10">
    <source>
        <dbReference type="Proteomes" id="UP000321947"/>
    </source>
</evidence>
<organism evidence="7 9">
    <name type="scientific">Cucumis melo var. makuwa</name>
    <name type="common">Oriental melon</name>
    <dbReference type="NCBI Taxonomy" id="1194695"/>
    <lineage>
        <taxon>Eukaryota</taxon>
        <taxon>Viridiplantae</taxon>
        <taxon>Streptophyta</taxon>
        <taxon>Embryophyta</taxon>
        <taxon>Tracheophyta</taxon>
        <taxon>Spermatophyta</taxon>
        <taxon>Magnoliopsida</taxon>
        <taxon>eudicotyledons</taxon>
        <taxon>Gunneridae</taxon>
        <taxon>Pentapetalae</taxon>
        <taxon>rosids</taxon>
        <taxon>fabids</taxon>
        <taxon>Cucurbitales</taxon>
        <taxon>Cucurbitaceae</taxon>
        <taxon>Benincaseae</taxon>
        <taxon>Cucumis</taxon>
    </lineage>
</organism>
<sequence length="55" mass="6399">MSRKMIVEMKKEMEEGDKGGKRWRTMAEWEQLRRVPSGPDPLHHNGGSPKKPRTP</sequence>
<protein>
    <submittedName>
        <fullName evidence="7">Protein CLAVATA 3</fullName>
    </submittedName>
</protein>
<dbReference type="EMBL" id="SSTE01008830">
    <property type="protein sequence ID" value="KAA0054350.1"/>
    <property type="molecule type" value="Genomic_DNA"/>
</dbReference>
<comment type="subcellular location">
    <subcellularLocation>
        <location evidence="1">Secreted</location>
    </subcellularLocation>
</comment>
<keyword evidence="4" id="KW-0732">Signal</keyword>
<dbReference type="GO" id="GO:0005576">
    <property type="term" value="C:extracellular region"/>
    <property type="evidence" value="ECO:0007669"/>
    <property type="project" value="UniProtKB-SubCell"/>
</dbReference>
<dbReference type="GO" id="GO:0030154">
    <property type="term" value="P:cell differentiation"/>
    <property type="evidence" value="ECO:0007669"/>
    <property type="project" value="UniProtKB-KW"/>
</dbReference>
<gene>
    <name evidence="8" type="ORF">E5676_scaffold302G001690</name>
    <name evidence="7" type="ORF">E6C27_scaffold24G00770</name>
</gene>
<evidence type="ECO:0000256" key="1">
    <source>
        <dbReference type="ARBA" id="ARBA00004613"/>
    </source>
</evidence>
<evidence type="ECO:0000313" key="8">
    <source>
        <dbReference type="EMBL" id="TYK12387.1"/>
    </source>
</evidence>
<comment type="similarity">
    <text evidence="2">Belongs to the CLV3/ESR signal peptide family.</text>
</comment>
<evidence type="ECO:0000256" key="4">
    <source>
        <dbReference type="ARBA" id="ARBA00022729"/>
    </source>
</evidence>
<evidence type="ECO:0000256" key="3">
    <source>
        <dbReference type="ARBA" id="ARBA00022525"/>
    </source>
</evidence>
<keyword evidence="3" id="KW-0964">Secreted</keyword>
<name>A0A5A7UGG1_CUCMM</name>
<proteinExistence type="inferred from homology"/>
<dbReference type="AlphaFoldDB" id="A0A5A7UGG1"/>
<dbReference type="Proteomes" id="UP000321947">
    <property type="component" value="Unassembled WGS sequence"/>
</dbReference>
<accession>A0A5A7UGG1</accession>
<dbReference type="PANTHER" id="PTHR36349">
    <property type="entry name" value="PROTEIN CLAVATA 3"/>
    <property type="match status" value="1"/>
</dbReference>
<evidence type="ECO:0000256" key="5">
    <source>
        <dbReference type="ARBA" id="ARBA00022782"/>
    </source>
</evidence>
<reference evidence="9 10" key="1">
    <citation type="submission" date="2019-08" db="EMBL/GenBank/DDBJ databases">
        <title>Draft genome sequences of two oriental melons (Cucumis melo L. var makuwa).</title>
        <authorList>
            <person name="Kwon S.-Y."/>
        </authorList>
    </citation>
    <scope>NUCLEOTIDE SEQUENCE [LARGE SCALE GENOMIC DNA]</scope>
    <source>
        <strain evidence="10">cv. Chang Bougi</strain>
        <strain evidence="9">cv. SW 3</strain>
        <tissue evidence="7">Leaf</tissue>
    </source>
</reference>
<dbReference type="OrthoDB" id="1747138at2759"/>
<evidence type="ECO:0000313" key="7">
    <source>
        <dbReference type="EMBL" id="KAA0054350.1"/>
    </source>
</evidence>
<dbReference type="InterPro" id="IPR044962">
    <property type="entry name" value="CLV3/ESR"/>
</dbReference>
<feature type="region of interest" description="Disordered" evidence="6">
    <location>
        <begin position="32"/>
        <end position="55"/>
    </location>
</feature>